<dbReference type="PROSITE" id="PS50075">
    <property type="entry name" value="CARRIER"/>
    <property type="match status" value="1"/>
</dbReference>
<dbReference type="Gene3D" id="3.40.50.12780">
    <property type="entry name" value="N-terminal domain of ligase-like"/>
    <property type="match status" value="1"/>
</dbReference>
<dbReference type="RefSeq" id="WP_272777882.1">
    <property type="nucleotide sequence ID" value="NZ_JAQQLI010000022.1"/>
</dbReference>
<dbReference type="Gene3D" id="3.30.559.10">
    <property type="entry name" value="Chloramphenicol acetyltransferase-like domain"/>
    <property type="match status" value="1"/>
</dbReference>
<name>A0ABT5JCE8_RHOTP</name>
<evidence type="ECO:0000256" key="2">
    <source>
        <dbReference type="ARBA" id="ARBA00004924"/>
    </source>
</evidence>
<keyword evidence="3" id="KW-0596">Phosphopantetheine</keyword>
<evidence type="ECO:0000256" key="1">
    <source>
        <dbReference type="ARBA" id="ARBA00001957"/>
    </source>
</evidence>
<dbReference type="InterPro" id="IPR042099">
    <property type="entry name" value="ANL_N_sf"/>
</dbReference>
<dbReference type="InterPro" id="IPR000873">
    <property type="entry name" value="AMP-dep_synth/lig_dom"/>
</dbReference>
<proteinExistence type="predicted"/>
<accession>A0ABT5JCE8</accession>
<dbReference type="Gene3D" id="3.30.559.30">
    <property type="entry name" value="Nonribosomal peptide synthetase, condensation domain"/>
    <property type="match status" value="1"/>
</dbReference>
<dbReference type="InterPro" id="IPR036736">
    <property type="entry name" value="ACP-like_sf"/>
</dbReference>
<keyword evidence="4" id="KW-0597">Phosphoprotein</keyword>
<dbReference type="Pfam" id="PF13193">
    <property type="entry name" value="AMP-binding_C"/>
    <property type="match status" value="1"/>
</dbReference>
<evidence type="ECO:0000313" key="8">
    <source>
        <dbReference type="Proteomes" id="UP001165652"/>
    </source>
</evidence>
<dbReference type="SUPFAM" id="SSF47336">
    <property type="entry name" value="ACP-like"/>
    <property type="match status" value="1"/>
</dbReference>
<dbReference type="EMBL" id="JAQQLI010000022">
    <property type="protein sequence ID" value="MDC7787041.1"/>
    <property type="molecule type" value="Genomic_DNA"/>
</dbReference>
<dbReference type="InterPro" id="IPR029479">
    <property type="entry name" value="Nitroreductase"/>
</dbReference>
<dbReference type="Gene3D" id="3.40.109.10">
    <property type="entry name" value="NADH Oxidase"/>
    <property type="match status" value="1"/>
</dbReference>
<dbReference type="SUPFAM" id="SSF52777">
    <property type="entry name" value="CoA-dependent acyltransferases"/>
    <property type="match status" value="2"/>
</dbReference>
<comment type="pathway">
    <text evidence="2">Siderophore biosynthesis.</text>
</comment>
<dbReference type="NCBIfam" id="TIGR01733">
    <property type="entry name" value="AA-adenyl-dom"/>
    <property type="match status" value="1"/>
</dbReference>
<reference evidence="7" key="1">
    <citation type="journal article" date="2023" name="Microbiol Resour">
        <title>Genome Sequences of Rhodoplanes serenus and Two Thermotolerant Strains, Rhodoplanes tepidamans and 'Rhodoplanes cryptolactis,' Further Refine the Genus.</title>
        <authorList>
            <person name="Rayyan A.A."/>
            <person name="Kyndt J.A."/>
        </authorList>
    </citation>
    <scope>NUCLEOTIDE SEQUENCE</scope>
    <source>
        <strain evidence="7">DSM 9987</strain>
    </source>
</reference>
<gene>
    <name evidence="7" type="ORF">PQJ73_15220</name>
</gene>
<comment type="caution">
    <text evidence="7">The sequence shown here is derived from an EMBL/GenBank/DDBJ whole genome shotgun (WGS) entry which is preliminary data.</text>
</comment>
<keyword evidence="5" id="KW-0436">Ligase</keyword>
<organism evidence="7 8">
    <name type="scientific">Rhodoplanes tepidamans</name>
    <name type="common">Rhodoplanes cryptolactis</name>
    <dbReference type="NCBI Taxonomy" id="200616"/>
    <lineage>
        <taxon>Bacteria</taxon>
        <taxon>Pseudomonadati</taxon>
        <taxon>Pseudomonadota</taxon>
        <taxon>Alphaproteobacteria</taxon>
        <taxon>Hyphomicrobiales</taxon>
        <taxon>Nitrobacteraceae</taxon>
        <taxon>Rhodoplanes</taxon>
    </lineage>
</organism>
<dbReference type="InterPro" id="IPR020845">
    <property type="entry name" value="AMP-binding_CS"/>
</dbReference>
<feature type="domain" description="Carrier" evidence="6">
    <location>
        <begin position="1015"/>
        <end position="1090"/>
    </location>
</feature>
<dbReference type="PANTHER" id="PTHR45527">
    <property type="entry name" value="NONRIBOSOMAL PEPTIDE SYNTHETASE"/>
    <property type="match status" value="1"/>
</dbReference>
<reference evidence="7" key="2">
    <citation type="submission" date="2023-02" db="EMBL/GenBank/DDBJ databases">
        <authorList>
            <person name="Rayyan A."/>
            <person name="Meyer T."/>
            <person name="Kyndt J.A."/>
        </authorList>
    </citation>
    <scope>NUCLEOTIDE SEQUENCE</scope>
    <source>
        <strain evidence="7">DSM 9987</strain>
    </source>
</reference>
<evidence type="ECO:0000259" key="6">
    <source>
        <dbReference type="PROSITE" id="PS50075"/>
    </source>
</evidence>
<dbReference type="InterPro" id="IPR057737">
    <property type="entry name" value="Condensation_MtbB-like"/>
</dbReference>
<dbReference type="InterPro" id="IPR001242">
    <property type="entry name" value="Condensation_dom"/>
</dbReference>
<dbReference type="SUPFAM" id="SSF55469">
    <property type="entry name" value="FMN-dependent nitroreductase-like"/>
    <property type="match status" value="1"/>
</dbReference>
<dbReference type="PROSITE" id="PS00012">
    <property type="entry name" value="PHOSPHOPANTETHEINE"/>
    <property type="match status" value="1"/>
</dbReference>
<dbReference type="PANTHER" id="PTHR45527:SF10">
    <property type="entry name" value="PYOCHELIN SYNTHASE PCHF"/>
    <property type="match status" value="1"/>
</dbReference>
<dbReference type="InterPro" id="IPR023213">
    <property type="entry name" value="CAT-like_dom_sf"/>
</dbReference>
<evidence type="ECO:0000256" key="4">
    <source>
        <dbReference type="ARBA" id="ARBA00022553"/>
    </source>
</evidence>
<dbReference type="InterPro" id="IPR000415">
    <property type="entry name" value="Nitroreductase-like"/>
</dbReference>
<dbReference type="InterPro" id="IPR045851">
    <property type="entry name" value="AMP-bd_C_sf"/>
</dbReference>
<dbReference type="Pfam" id="PF00881">
    <property type="entry name" value="Nitroreductase"/>
    <property type="match status" value="1"/>
</dbReference>
<comment type="cofactor">
    <cofactor evidence="1">
        <name>pantetheine 4'-phosphate</name>
        <dbReference type="ChEBI" id="CHEBI:47942"/>
    </cofactor>
</comment>
<dbReference type="Proteomes" id="UP001165652">
    <property type="component" value="Unassembled WGS sequence"/>
</dbReference>
<dbReference type="InterPro" id="IPR010071">
    <property type="entry name" value="AA_adenyl_dom"/>
</dbReference>
<dbReference type="Pfam" id="PF00501">
    <property type="entry name" value="AMP-binding"/>
    <property type="match status" value="1"/>
</dbReference>
<dbReference type="PROSITE" id="PS00455">
    <property type="entry name" value="AMP_BINDING"/>
    <property type="match status" value="1"/>
</dbReference>
<evidence type="ECO:0000256" key="3">
    <source>
        <dbReference type="ARBA" id="ARBA00022450"/>
    </source>
</evidence>
<dbReference type="Gene3D" id="1.10.1200.10">
    <property type="entry name" value="ACP-like"/>
    <property type="match status" value="1"/>
</dbReference>
<protein>
    <submittedName>
        <fullName evidence="7">Amino acid adenylation domain-containing protein</fullName>
    </submittedName>
</protein>
<dbReference type="CDD" id="cd02142">
    <property type="entry name" value="McbC_SagB-like_oxidoreductase"/>
    <property type="match status" value="1"/>
</dbReference>
<dbReference type="Pfam" id="PF00668">
    <property type="entry name" value="Condensation"/>
    <property type="match status" value="1"/>
</dbReference>
<dbReference type="InterPro" id="IPR025110">
    <property type="entry name" value="AMP-bd_C"/>
</dbReference>
<evidence type="ECO:0000256" key="5">
    <source>
        <dbReference type="ARBA" id="ARBA00022598"/>
    </source>
</evidence>
<dbReference type="SUPFAM" id="SSF56801">
    <property type="entry name" value="Acetyl-CoA synthetase-like"/>
    <property type="match status" value="1"/>
</dbReference>
<dbReference type="Pfam" id="PF00550">
    <property type="entry name" value="PP-binding"/>
    <property type="match status" value="1"/>
</dbReference>
<dbReference type="InterPro" id="IPR006162">
    <property type="entry name" value="Ppantetheine_attach_site"/>
</dbReference>
<sequence>MTLSTTDPTGFDSALLERLLRLDGTVGPPGTAADAAASIVADPAREAAPFPLTEIQRSYLIGRDPSLPLGGTSCQVYYEIDCDALDIDRYASAWNRTIARHGMLRAVIEDATRQRILPAVPPLVPPVHDLRDAADPEAMLEPIRTRLAGETRPHDAWPLFAVEISLLPDGHRRVHVAMDMLICDQQSFLRILDDVATLYADPDTVLPPIGLSFRDYVLQVRDEPEAQARDRGYWRAKRDTLPDAPALPLAGPLGAVPTPPAFETLDAEIDPARWSRLQALAGRLAVTPSVLLLAVFGEVLARFSDAPRFCLNTTMYDRRPLHPDVDALVGDFTSTMLFEMEVQPGETWRGLIERLQRDLWRDMEHRACSGLAMAADLARYRGRLDGVPMPVVFTSTLTQNDTRLLGRARAQPGRQICVRSRTPQVILDNQMIEWEGALRLRWDVVPAAFAGPVPARLLAAMMDHLAALADDPGLIDAPPARPDPSAADLVPPLVAPAPATRLHDLWLDRLPAAAARPAVATASGTVTHGELAARVAGIADLLRRHGVRPGEPVALLGVKGVDQIAACLAVAIAGGAYVPIDAAQPAARQSAILADLAPRLTLAAGARPPDSFAGTVIDVATVPPGDTEDLTGHAGASADHLAYVIYTSGSTGAPKGVAVSHAAAVNTVLDVNARFGLGMGDVVLGLSALHFDLSVHDVFGVLGAGGCLVLPDAAEQRNPSHWLALCRQHGVTVWNTVPSLFGLFVETCALAPAASRSLALRTALLSGDWIPVDLPGRARALWPNLEMISLGGATEAAIWSIFHRIETVDPAWTSIPYGRALGGQQVFVLDEGLAIAPPGKTGELFVAGRGLACGYYGDGERTAAQFLAHPRTGLRLYRTGDLGRYREDGTIEFLGRRDEQVKIDGHRVETGEVVAALRAHPAVREAVVLATEGRAHRRLVAHVEADDVAFVELDRWLRSRLPDHFVPARWSRVTRWPLTANGKVDRAALRRAETVPAQPDAAAGVAPPAAAADPIDDSPAMATVLAMVRDILGGPAPTADDSLVALGASSVDLITLATRIEAATGTRPPLPRLAAAAQLRDLAALVAELGGTGTGAEAGRPPARAAWSAAERRLDDYVAKRPPILDAEARRLFKRSLRRWRPAGEAIDLAAAPIDDLILARRSWRAFDRAPFARDRLAATLAVLREAEVAGQPRRAYASAGGRYPLETHVWIAPGRVAGLAAGAWWYDPQSHRLVHRVAAPCPPIATPGNAGWLDGAAFVLCFALALDVVAPLYDRASLAFGLIECGAVCQLLETAAMENGLGLCQVGDAPLETLHAALRLGPDQPCLHVAAGGAIAAADLAAWRAAPVGSVAPTLEGSL</sequence>
<keyword evidence="8" id="KW-1185">Reference proteome</keyword>
<evidence type="ECO:0000313" key="7">
    <source>
        <dbReference type="EMBL" id="MDC7787041.1"/>
    </source>
</evidence>
<dbReference type="CDD" id="cd19535">
    <property type="entry name" value="Cyc_NRPS"/>
    <property type="match status" value="1"/>
</dbReference>
<dbReference type="InterPro" id="IPR009081">
    <property type="entry name" value="PP-bd_ACP"/>
</dbReference>
<dbReference type="Gene3D" id="3.30.300.30">
    <property type="match status" value="1"/>
</dbReference>